<dbReference type="VEuPathDB" id="FungiDB:RhiirFUN_016602"/>
<reference evidence="1 2" key="2">
    <citation type="submission" date="2017-09" db="EMBL/GenBank/DDBJ databases">
        <title>Extensive intraspecific genome diversity in a model arbuscular mycorrhizal fungus.</title>
        <authorList>
            <person name="Chen E.C."/>
            <person name="Morin E."/>
            <person name="Beaudet D."/>
            <person name="Noel J."/>
            <person name="Ndikumana S."/>
            <person name="Charron P."/>
            <person name="St-Onge C."/>
            <person name="Giorgi J."/>
            <person name="Grigoriev I.V."/>
            <person name="Roux C."/>
            <person name="Martin F.M."/>
            <person name="Corradi N."/>
        </authorList>
    </citation>
    <scope>NUCLEOTIDE SEQUENCE [LARGE SCALE GENOMIC DNA]</scope>
    <source>
        <strain evidence="1 2">A5</strain>
    </source>
</reference>
<comment type="caution">
    <text evidence="1">The sequence shown here is derived from an EMBL/GenBank/DDBJ whole genome shotgun (WGS) entry which is preliminary data.</text>
</comment>
<protein>
    <submittedName>
        <fullName evidence="1">Uncharacterized protein</fullName>
    </submittedName>
</protein>
<gene>
    <name evidence="1" type="ORF">RhiirA5_439246</name>
</gene>
<dbReference type="VEuPathDB" id="FungiDB:RhiirA1_453573"/>
<sequence>MLQDVRISKSEVNDFVKLEESHSEKNIKEFFLKSFKDFEIITKIFDITTDNASNNNTFFEEVSNEVAEKNIEFDNVNQHVYYLTYIINLTTQKAFKLLKAIVNINENEFLNQYENIQNNNNQVGVVGSILYKPLNTLNNSNINLCPFILNEKEWECLAEIELILKVNYNL</sequence>
<dbReference type="EMBL" id="LLXJ01006410">
    <property type="protein sequence ID" value="PKB94236.1"/>
    <property type="molecule type" value="Genomic_DNA"/>
</dbReference>
<proteinExistence type="predicted"/>
<dbReference type="SUPFAM" id="SSF53098">
    <property type="entry name" value="Ribonuclease H-like"/>
    <property type="match status" value="1"/>
</dbReference>
<organism evidence="1 2">
    <name type="scientific">Rhizophagus irregularis</name>
    <dbReference type="NCBI Taxonomy" id="588596"/>
    <lineage>
        <taxon>Eukaryota</taxon>
        <taxon>Fungi</taxon>
        <taxon>Fungi incertae sedis</taxon>
        <taxon>Mucoromycota</taxon>
        <taxon>Glomeromycotina</taxon>
        <taxon>Glomeromycetes</taxon>
        <taxon>Glomerales</taxon>
        <taxon>Glomeraceae</taxon>
        <taxon>Rhizophagus</taxon>
    </lineage>
</organism>
<dbReference type="InterPro" id="IPR012337">
    <property type="entry name" value="RNaseH-like_sf"/>
</dbReference>
<name>A0A2N0NI35_9GLOM</name>
<reference evidence="1 2" key="1">
    <citation type="submission" date="2016-04" db="EMBL/GenBank/DDBJ databases">
        <title>Genome analyses suggest a sexual origin of heterokaryosis in a supposedly ancient asexual fungus.</title>
        <authorList>
            <person name="Ropars J."/>
            <person name="Sedzielewska K."/>
            <person name="Noel J."/>
            <person name="Charron P."/>
            <person name="Farinelli L."/>
            <person name="Marton T."/>
            <person name="Kruger M."/>
            <person name="Pelin A."/>
            <person name="Brachmann A."/>
            <person name="Corradi N."/>
        </authorList>
    </citation>
    <scope>NUCLEOTIDE SEQUENCE [LARGE SCALE GENOMIC DNA]</scope>
    <source>
        <strain evidence="1 2">A5</strain>
    </source>
</reference>
<accession>A0A2N0NI35</accession>
<evidence type="ECO:0000313" key="2">
    <source>
        <dbReference type="Proteomes" id="UP000232722"/>
    </source>
</evidence>
<dbReference type="AlphaFoldDB" id="A0A2N0NI35"/>
<dbReference type="Proteomes" id="UP000232722">
    <property type="component" value="Unassembled WGS sequence"/>
</dbReference>
<evidence type="ECO:0000313" key="1">
    <source>
        <dbReference type="EMBL" id="PKB94236.1"/>
    </source>
</evidence>
<dbReference type="VEuPathDB" id="FungiDB:FUN_016732"/>